<evidence type="ECO:0000256" key="1">
    <source>
        <dbReference type="SAM" id="Phobius"/>
    </source>
</evidence>
<name>A0ABX7BYH6_9HYPH</name>
<sequence>MTLQLRQSAGRFRRDRRGVAAVEFALLAPMLFALVFGTIEAGWTMVQTIMLDRALDTTIRSLRIGSLSNPTQQSVRAAICAEARVLADCEATLALEFIPIVSAASYPADTARCLDRSGALNPVLRFDAGARSQTVFVRACFVVEPLTPGLALGLALPKDETGAYRIVAKSGFVNEPA</sequence>
<dbReference type="Pfam" id="PF07811">
    <property type="entry name" value="TadE"/>
    <property type="match status" value="1"/>
</dbReference>
<dbReference type="RefSeq" id="WP_201660248.1">
    <property type="nucleotide sequence ID" value="NZ_CP068047.1"/>
</dbReference>
<organism evidence="3 4">
    <name type="scientific">Devosia oryziradicis</name>
    <dbReference type="NCBI Taxonomy" id="2801335"/>
    <lineage>
        <taxon>Bacteria</taxon>
        <taxon>Pseudomonadati</taxon>
        <taxon>Pseudomonadota</taxon>
        <taxon>Alphaproteobacteria</taxon>
        <taxon>Hyphomicrobiales</taxon>
        <taxon>Devosiaceae</taxon>
        <taxon>Devosia</taxon>
    </lineage>
</organism>
<feature type="domain" description="TadE-like" evidence="2">
    <location>
        <begin position="18"/>
        <end position="58"/>
    </location>
</feature>
<evidence type="ECO:0000259" key="2">
    <source>
        <dbReference type="Pfam" id="PF07811"/>
    </source>
</evidence>
<keyword evidence="4" id="KW-1185">Reference proteome</keyword>
<dbReference type="EMBL" id="CP068047">
    <property type="protein sequence ID" value="QQR37021.1"/>
    <property type="molecule type" value="Genomic_DNA"/>
</dbReference>
<gene>
    <name evidence="3" type="ORF">JI749_05230</name>
</gene>
<feature type="transmembrane region" description="Helical" evidence="1">
    <location>
        <begin position="21"/>
        <end position="43"/>
    </location>
</feature>
<accession>A0ABX7BYH6</accession>
<proteinExistence type="predicted"/>
<keyword evidence="1" id="KW-1133">Transmembrane helix</keyword>
<evidence type="ECO:0000313" key="4">
    <source>
        <dbReference type="Proteomes" id="UP000595460"/>
    </source>
</evidence>
<dbReference type="InterPro" id="IPR012495">
    <property type="entry name" value="TadE-like_dom"/>
</dbReference>
<keyword evidence="1" id="KW-0472">Membrane</keyword>
<reference evidence="3 4" key="1">
    <citation type="submission" date="2021-01" db="EMBL/GenBank/DDBJ databases">
        <title>Genome seq and assembly of Devosia sp. G19.</title>
        <authorList>
            <person name="Chhetri G."/>
        </authorList>
    </citation>
    <scope>NUCLEOTIDE SEQUENCE [LARGE SCALE GENOMIC DNA]</scope>
    <source>
        <strain evidence="3 4">G19</strain>
    </source>
</reference>
<protein>
    <submittedName>
        <fullName evidence="3">Pilus assembly protein</fullName>
    </submittedName>
</protein>
<evidence type="ECO:0000313" key="3">
    <source>
        <dbReference type="EMBL" id="QQR37021.1"/>
    </source>
</evidence>
<keyword evidence="1" id="KW-0812">Transmembrane</keyword>
<dbReference type="Proteomes" id="UP000595460">
    <property type="component" value="Chromosome"/>
</dbReference>